<organism evidence="1 2">
    <name type="scientific">Liparis tanakae</name>
    <name type="common">Tanaka's snailfish</name>
    <dbReference type="NCBI Taxonomy" id="230148"/>
    <lineage>
        <taxon>Eukaryota</taxon>
        <taxon>Metazoa</taxon>
        <taxon>Chordata</taxon>
        <taxon>Craniata</taxon>
        <taxon>Vertebrata</taxon>
        <taxon>Euteleostomi</taxon>
        <taxon>Actinopterygii</taxon>
        <taxon>Neopterygii</taxon>
        <taxon>Teleostei</taxon>
        <taxon>Neoteleostei</taxon>
        <taxon>Acanthomorphata</taxon>
        <taxon>Eupercaria</taxon>
        <taxon>Perciformes</taxon>
        <taxon>Cottioidei</taxon>
        <taxon>Cottales</taxon>
        <taxon>Liparidae</taxon>
        <taxon>Liparis</taxon>
    </lineage>
</organism>
<dbReference type="PANTHER" id="PTHR28682:SF6">
    <property type="entry name" value="MUCIN-5AC"/>
    <property type="match status" value="1"/>
</dbReference>
<reference evidence="1 2" key="1">
    <citation type="submission" date="2019-03" db="EMBL/GenBank/DDBJ databases">
        <title>First draft genome of Liparis tanakae, snailfish: a comprehensive survey of snailfish specific genes.</title>
        <authorList>
            <person name="Kim W."/>
            <person name="Song I."/>
            <person name="Jeong J.-H."/>
            <person name="Kim D."/>
            <person name="Kim S."/>
            <person name="Ryu S."/>
            <person name="Song J.Y."/>
            <person name="Lee S.K."/>
        </authorList>
    </citation>
    <scope>NUCLEOTIDE SEQUENCE [LARGE SCALE GENOMIC DNA]</scope>
    <source>
        <tissue evidence="1">Muscle</tissue>
    </source>
</reference>
<dbReference type="AlphaFoldDB" id="A0A4Z2IHE0"/>
<evidence type="ECO:0000313" key="2">
    <source>
        <dbReference type="Proteomes" id="UP000314294"/>
    </source>
</evidence>
<keyword evidence="2" id="KW-1185">Reference proteome</keyword>
<name>A0A4Z2IHE0_9TELE</name>
<sequence length="270" mass="29895">MRTARAVRVQRSHEGILTHRVASLSRRTAVSSADTPIFVPPHDLSSAFPCRLPADCRSVLCVVNSDAVRVAAAAAAATPERICVESLSAHSLVLQSCFRWREHGKRSMNKARARGREGEGEGERVMRRRSLLQRGDGLSPLTKPPPCGACKCSRSLRLLLSWEKSHLGAGVCRSRRHSYRTGQDIENCGTCRDCACIIYRYVDRCMKHKGLITGLNPESRTHKVSMWTRTLYSRRLGVLDRAAPTLGCMLGSSQCRTPGLLSPTKQQQTQ</sequence>
<dbReference type="PANTHER" id="PTHR28682">
    <property type="entry name" value="INHIBITORY SYNAPTIC FACTOR 2A-RELATED"/>
    <property type="match status" value="1"/>
</dbReference>
<comment type="caution">
    <text evidence="1">The sequence shown here is derived from an EMBL/GenBank/DDBJ whole genome shotgun (WGS) entry which is preliminary data.</text>
</comment>
<gene>
    <name evidence="1" type="primary">Fam196a</name>
    <name evidence="1" type="ORF">EYF80_013243</name>
</gene>
<proteinExistence type="predicted"/>
<dbReference type="OrthoDB" id="10637376at2759"/>
<dbReference type="Pfam" id="PF15265">
    <property type="entry name" value="FAM196"/>
    <property type="match status" value="1"/>
</dbReference>
<dbReference type="Proteomes" id="UP000314294">
    <property type="component" value="Unassembled WGS sequence"/>
</dbReference>
<evidence type="ECO:0000313" key="1">
    <source>
        <dbReference type="EMBL" id="TNN76593.1"/>
    </source>
</evidence>
<dbReference type="EMBL" id="SRLO01000092">
    <property type="protein sequence ID" value="TNN76593.1"/>
    <property type="molecule type" value="Genomic_DNA"/>
</dbReference>
<dbReference type="InterPro" id="IPR029337">
    <property type="entry name" value="INSYN2"/>
</dbReference>
<protein>
    <submittedName>
        <fullName evidence="1">Protein FAM196A</fullName>
    </submittedName>
</protein>
<accession>A0A4Z2IHE0</accession>